<organism evidence="2 3">
    <name type="scientific">Thalassobacillus cyri</name>
    <dbReference type="NCBI Taxonomy" id="571932"/>
    <lineage>
        <taxon>Bacteria</taxon>
        <taxon>Bacillati</taxon>
        <taxon>Bacillota</taxon>
        <taxon>Bacilli</taxon>
        <taxon>Bacillales</taxon>
        <taxon>Bacillaceae</taxon>
        <taxon>Thalassobacillus</taxon>
    </lineage>
</organism>
<name>A0A1H4GIG6_9BACI</name>
<dbReference type="Proteomes" id="UP000198584">
    <property type="component" value="Unassembled WGS sequence"/>
</dbReference>
<accession>A0A1H4GIG6</accession>
<dbReference type="STRING" id="571932.SAMN05421743_11646"/>
<gene>
    <name evidence="2" type="ORF">SAMN05421743_11646</name>
</gene>
<dbReference type="EMBL" id="FNQR01000016">
    <property type="protein sequence ID" value="SEB09354.1"/>
    <property type="molecule type" value="Genomic_DNA"/>
</dbReference>
<keyword evidence="3" id="KW-1185">Reference proteome</keyword>
<feature type="compositionally biased region" description="Polar residues" evidence="1">
    <location>
        <begin position="8"/>
        <end position="19"/>
    </location>
</feature>
<dbReference type="AlphaFoldDB" id="A0A1H4GIG6"/>
<evidence type="ECO:0000313" key="2">
    <source>
        <dbReference type="EMBL" id="SEB09354.1"/>
    </source>
</evidence>
<feature type="region of interest" description="Disordered" evidence="1">
    <location>
        <begin position="1"/>
        <end position="24"/>
    </location>
</feature>
<evidence type="ECO:0000313" key="3">
    <source>
        <dbReference type="Proteomes" id="UP000198584"/>
    </source>
</evidence>
<sequence>MMIPLIKTAQNKKSQTPESASGFLIKPLNPVRDYSHAAPTIMSKMNNTTIKAKPPPYPRLITSPPYVIRTVSYAAGRNDG</sequence>
<reference evidence="2 3" key="1">
    <citation type="submission" date="2016-10" db="EMBL/GenBank/DDBJ databases">
        <authorList>
            <person name="de Groot N.N."/>
        </authorList>
    </citation>
    <scope>NUCLEOTIDE SEQUENCE [LARGE SCALE GENOMIC DNA]</scope>
    <source>
        <strain evidence="2 3">CCM7597</strain>
    </source>
</reference>
<evidence type="ECO:0000256" key="1">
    <source>
        <dbReference type="SAM" id="MobiDB-lite"/>
    </source>
</evidence>
<proteinExistence type="predicted"/>
<protein>
    <submittedName>
        <fullName evidence="2">Uncharacterized protein</fullName>
    </submittedName>
</protein>